<dbReference type="PANTHER" id="PTHR43464:SF89">
    <property type="entry name" value="METHYLTRANSFERASE"/>
    <property type="match status" value="1"/>
</dbReference>
<feature type="domain" description="Methyltransferase" evidence="1">
    <location>
        <begin position="53"/>
        <end position="147"/>
    </location>
</feature>
<dbReference type="CDD" id="cd02440">
    <property type="entry name" value="AdoMet_MTases"/>
    <property type="match status" value="1"/>
</dbReference>
<proteinExistence type="predicted"/>
<dbReference type="GO" id="GO:0010420">
    <property type="term" value="F:polyprenyldihydroxybenzoate methyltransferase activity"/>
    <property type="evidence" value="ECO:0007669"/>
    <property type="project" value="TreeGrafter"/>
</dbReference>
<keyword evidence="2" id="KW-0808">Transferase</keyword>
<organism evidence="2 3">
    <name type="scientific">Nocardioides panacis</name>
    <dbReference type="NCBI Taxonomy" id="2849501"/>
    <lineage>
        <taxon>Bacteria</taxon>
        <taxon>Bacillati</taxon>
        <taxon>Actinomycetota</taxon>
        <taxon>Actinomycetes</taxon>
        <taxon>Propionibacteriales</taxon>
        <taxon>Nocardioidaceae</taxon>
        <taxon>Nocardioides</taxon>
    </lineage>
</organism>
<name>A0A975XZJ7_9ACTN</name>
<gene>
    <name evidence="2" type="ORF">KRR39_19035</name>
</gene>
<evidence type="ECO:0000259" key="1">
    <source>
        <dbReference type="Pfam" id="PF13649"/>
    </source>
</evidence>
<keyword evidence="2" id="KW-0489">Methyltransferase</keyword>
<dbReference type="KEGG" id="nps:KRR39_19035"/>
<dbReference type="InterPro" id="IPR041698">
    <property type="entry name" value="Methyltransf_25"/>
</dbReference>
<accession>A0A975XZJ7</accession>
<dbReference type="Proteomes" id="UP000683575">
    <property type="component" value="Chromosome"/>
</dbReference>
<reference evidence="2" key="1">
    <citation type="submission" date="2021-06" db="EMBL/GenBank/DDBJ databases">
        <title>Complete genome sequence of Nocardioides sp. G188.</title>
        <authorList>
            <person name="Im W.-T."/>
        </authorList>
    </citation>
    <scope>NUCLEOTIDE SEQUENCE</scope>
    <source>
        <strain evidence="2">G188</strain>
    </source>
</reference>
<sequence>MATDRPATRWQELTGGTSGRDYAARFATLAASGADVHGEASFCAALLTPGARVLDAGCGTGRVAIRLAAQGFDVVGLDVDDSMLAVARDQDPALPWVPGDLADLPPGLAAGPPYDLVLLAGNVVPLLAPGTLGSTVAALSGLLVDGGLLVAGFGLDRAHLPRGCPVTPLEEYDAALASCDLHVVDRFSTWDAVAYAPEAGYVVSVARGGPSIGP</sequence>
<keyword evidence="3" id="KW-1185">Reference proteome</keyword>
<dbReference type="GO" id="GO:0032259">
    <property type="term" value="P:methylation"/>
    <property type="evidence" value="ECO:0007669"/>
    <property type="project" value="UniProtKB-KW"/>
</dbReference>
<dbReference type="Pfam" id="PF13649">
    <property type="entry name" value="Methyltransf_25"/>
    <property type="match status" value="1"/>
</dbReference>
<dbReference type="AlphaFoldDB" id="A0A975XZJ7"/>
<dbReference type="PANTHER" id="PTHR43464">
    <property type="entry name" value="METHYLTRANSFERASE"/>
    <property type="match status" value="1"/>
</dbReference>
<evidence type="ECO:0000313" key="2">
    <source>
        <dbReference type="EMBL" id="QWZ07507.1"/>
    </source>
</evidence>
<dbReference type="RefSeq" id="WP_216939018.1">
    <property type="nucleotide sequence ID" value="NZ_CP077062.1"/>
</dbReference>
<protein>
    <submittedName>
        <fullName evidence="2">Class I SAM-dependent methyltransferase</fullName>
    </submittedName>
</protein>
<dbReference type="EMBL" id="CP077062">
    <property type="protein sequence ID" value="QWZ07507.1"/>
    <property type="molecule type" value="Genomic_DNA"/>
</dbReference>
<evidence type="ECO:0000313" key="3">
    <source>
        <dbReference type="Proteomes" id="UP000683575"/>
    </source>
</evidence>